<name>A0A081D304_9HYPH</name>
<evidence type="ECO:0000313" key="2">
    <source>
        <dbReference type="Proteomes" id="UP000028701"/>
    </source>
</evidence>
<reference evidence="1 2" key="1">
    <citation type="submission" date="2014-08" db="EMBL/GenBank/DDBJ databases">
        <title>Whole genome shotgun sequence of Rhizobium rubi NBRC 13261.</title>
        <authorList>
            <person name="Katano-Makiyama Y."/>
            <person name="Hosoyama A."/>
            <person name="Hashimoto M."/>
            <person name="Hosoyama Y."/>
            <person name="Noguchi M."/>
            <person name="Tsuchikane K."/>
            <person name="Uohara A."/>
            <person name="Ohji S."/>
            <person name="Ichikawa N."/>
            <person name="Kimura A."/>
            <person name="Yamazoe A."/>
            <person name="Fujita N."/>
        </authorList>
    </citation>
    <scope>NUCLEOTIDE SEQUENCE [LARGE SCALE GENOMIC DNA]</scope>
    <source>
        <strain evidence="1 2">NBRC 13261</strain>
    </source>
</reference>
<dbReference type="PANTHER" id="PTHR36436">
    <property type="entry name" value="SLL5081 PROTEIN"/>
    <property type="match status" value="1"/>
</dbReference>
<dbReference type="SUPFAM" id="SSF103032">
    <property type="entry name" value="Hypothetical protein YwqG"/>
    <property type="match status" value="2"/>
</dbReference>
<dbReference type="InterPro" id="IPR035948">
    <property type="entry name" value="YwqG-like_sf"/>
</dbReference>
<comment type="caution">
    <text evidence="1">The sequence shown here is derived from an EMBL/GenBank/DDBJ whole genome shotgun (WGS) entry which is preliminary data.</text>
</comment>
<dbReference type="AlphaFoldDB" id="A0A081D304"/>
<dbReference type="eggNOG" id="COG3878">
    <property type="taxonomic scope" value="Bacteria"/>
</dbReference>
<protein>
    <submittedName>
        <fullName evidence="1">Uncharacterized protein</fullName>
    </submittedName>
</protein>
<organism evidence="1 2">
    <name type="scientific">Agrobacterium rubi TR3 = NBRC 13261</name>
    <dbReference type="NCBI Taxonomy" id="1368415"/>
    <lineage>
        <taxon>Bacteria</taxon>
        <taxon>Pseudomonadati</taxon>
        <taxon>Pseudomonadota</taxon>
        <taxon>Alphaproteobacteria</taxon>
        <taxon>Hyphomicrobiales</taxon>
        <taxon>Rhizobiaceae</taxon>
        <taxon>Rhizobium/Agrobacterium group</taxon>
        <taxon>Agrobacterium</taxon>
    </lineage>
</organism>
<dbReference type="Gene3D" id="2.30.320.10">
    <property type="entry name" value="YwqG-like"/>
    <property type="match status" value="1"/>
</dbReference>
<dbReference type="Proteomes" id="UP000028701">
    <property type="component" value="Unassembled WGS sequence"/>
</dbReference>
<dbReference type="Pfam" id="PF09234">
    <property type="entry name" value="DUF1963"/>
    <property type="match status" value="1"/>
</dbReference>
<proteinExistence type="predicted"/>
<sequence>MKLVEAPEFLIEANPMFENIRVFAGSIGLRRHPETAFSPQMSVWSSKRERKSPEKWFGERLTGDGGKIVERKTVIFAGMTGEMSKVKDRLQDWETKEKRDWYRLRALLVSADASTWYHATAMVSAPELIEIETDFGRLLASIRLKLEGNAANEARAAADAEQVAVLERLKDNMERVSAICVQQSHEERRIENAAAAKAPVASIEDRFNEAVTDAGLQEKRDALRQIVMPTVAMVECDTADAKIAGLSRIGGGPDLPADVDWPRDDNGLHLNYLAQINLADVPDRPEELPASGLISLFTGTDYTDWRVLYTSADATLTPHTVSEDAMETAISASQMIVWDSTLKRFVPNGQAVDGLSLGVDEAGRMTFSRNGAPVRAFASKYEFSRSAQTLRFERSLSAPFGQRGPNNNPKVYADLGIEDPSDFSIAISERFKIGDGPQHQMFGITGVRDLPAIQKMAAKHAAQSGWSDISTPDGWFVLIKLASGGEADFNFGDHGDYIFMVHRKDAARADFSRVYAFVDSG</sequence>
<accession>A0A081D304</accession>
<dbReference type="InterPro" id="IPR015315">
    <property type="entry name" value="DUF1963"/>
</dbReference>
<gene>
    <name evidence="1" type="ORF">RRU01S_35_00090</name>
</gene>
<evidence type="ECO:0000313" key="1">
    <source>
        <dbReference type="EMBL" id="GAK73300.1"/>
    </source>
</evidence>
<dbReference type="PANTHER" id="PTHR36436:SF6">
    <property type="entry name" value="SLL5081 PROTEIN"/>
    <property type="match status" value="1"/>
</dbReference>
<dbReference type="EMBL" id="BBJU01000035">
    <property type="protein sequence ID" value="GAK73300.1"/>
    <property type="molecule type" value="Genomic_DNA"/>
</dbReference>
<dbReference type="RefSeq" id="WP_045232713.1">
    <property type="nucleotide sequence ID" value="NZ_BBJU01000035.1"/>
</dbReference>